<dbReference type="PROSITE" id="PS51078">
    <property type="entry name" value="ICLR_ED"/>
    <property type="match status" value="1"/>
</dbReference>
<name>A0A1X7A544_9RHOB</name>
<evidence type="ECO:0000256" key="1">
    <source>
        <dbReference type="SAM" id="Phobius"/>
    </source>
</evidence>
<dbReference type="PANTHER" id="PTHR30136">
    <property type="entry name" value="HELIX-TURN-HELIX TRANSCRIPTIONAL REGULATOR, ICLR FAMILY"/>
    <property type="match status" value="1"/>
</dbReference>
<dbReference type="GO" id="GO:0003700">
    <property type="term" value="F:DNA-binding transcription factor activity"/>
    <property type="evidence" value="ECO:0007669"/>
    <property type="project" value="TreeGrafter"/>
</dbReference>
<dbReference type="InterPro" id="IPR014757">
    <property type="entry name" value="Tscrpt_reg_IclR_C"/>
</dbReference>
<dbReference type="Gene3D" id="3.30.450.40">
    <property type="match status" value="1"/>
</dbReference>
<protein>
    <submittedName>
        <fullName evidence="3">Transcriptional repressor IclR</fullName>
    </submittedName>
</protein>
<feature type="domain" description="IclR-ED" evidence="2">
    <location>
        <begin position="1"/>
        <end position="161"/>
    </location>
</feature>
<feature type="transmembrane region" description="Helical" evidence="1">
    <location>
        <begin position="42"/>
        <end position="62"/>
    </location>
</feature>
<dbReference type="Pfam" id="PF01614">
    <property type="entry name" value="IclR_C"/>
    <property type="match status" value="1"/>
</dbReference>
<gene>
    <name evidence="3" type="ORF">ROJ8625_03683</name>
</gene>
<dbReference type="EMBL" id="FWFK01000008">
    <property type="protein sequence ID" value="SLN70836.1"/>
    <property type="molecule type" value="Genomic_DNA"/>
</dbReference>
<keyword evidence="1" id="KW-1133">Transmembrane helix</keyword>
<evidence type="ECO:0000313" key="4">
    <source>
        <dbReference type="Proteomes" id="UP000193570"/>
    </source>
</evidence>
<dbReference type="SUPFAM" id="SSF55781">
    <property type="entry name" value="GAF domain-like"/>
    <property type="match status" value="1"/>
</dbReference>
<evidence type="ECO:0000313" key="3">
    <source>
        <dbReference type="EMBL" id="SLN70836.1"/>
    </source>
</evidence>
<dbReference type="GO" id="GO:0003677">
    <property type="term" value="F:DNA binding"/>
    <property type="evidence" value="ECO:0007669"/>
    <property type="project" value="TreeGrafter"/>
</dbReference>
<evidence type="ECO:0000259" key="2">
    <source>
        <dbReference type="PROSITE" id="PS51078"/>
    </source>
</evidence>
<dbReference type="InterPro" id="IPR050707">
    <property type="entry name" value="HTH_MetabolicPath_Reg"/>
</dbReference>
<keyword evidence="1" id="KW-0472">Membrane</keyword>
<organism evidence="3 4">
    <name type="scientific">Roseivivax jejudonensis</name>
    <dbReference type="NCBI Taxonomy" id="1529041"/>
    <lineage>
        <taxon>Bacteria</taxon>
        <taxon>Pseudomonadati</taxon>
        <taxon>Pseudomonadota</taxon>
        <taxon>Alphaproteobacteria</taxon>
        <taxon>Rhodobacterales</taxon>
        <taxon>Roseobacteraceae</taxon>
        <taxon>Roseivivax</taxon>
    </lineage>
</organism>
<dbReference type="InterPro" id="IPR029016">
    <property type="entry name" value="GAF-like_dom_sf"/>
</dbReference>
<reference evidence="3 4" key="1">
    <citation type="submission" date="2017-03" db="EMBL/GenBank/DDBJ databases">
        <authorList>
            <person name="Afonso C.L."/>
            <person name="Miller P.J."/>
            <person name="Scott M.A."/>
            <person name="Spackman E."/>
            <person name="Goraichik I."/>
            <person name="Dimitrov K.M."/>
            <person name="Suarez D.L."/>
            <person name="Swayne D.E."/>
        </authorList>
    </citation>
    <scope>NUCLEOTIDE SEQUENCE [LARGE SCALE GENOMIC DNA]</scope>
    <source>
        <strain evidence="3 4">CECT 8625</strain>
    </source>
</reference>
<keyword evidence="1" id="KW-0812">Transmembrane</keyword>
<sequence>MVCTASREATGETAILAIWTENGPIVVQFDESTRPVYMNVKVGSVLPLICTAVGYAFAAFMPQVRLTEMMQRYPIHRVAKSQRAALGETLAAVRRDHCAFVHGGLVAGVTAAAAPVFNHNGSVAAAIGLIGRQEDLEDRIKSEVMPLLAGLSRDLSSQLGDVSAAL</sequence>
<dbReference type="GO" id="GO:0045892">
    <property type="term" value="P:negative regulation of DNA-templated transcription"/>
    <property type="evidence" value="ECO:0007669"/>
    <property type="project" value="TreeGrafter"/>
</dbReference>
<dbReference type="AlphaFoldDB" id="A0A1X7A544"/>
<keyword evidence="4" id="KW-1185">Reference proteome</keyword>
<proteinExistence type="predicted"/>
<accession>A0A1X7A544</accession>
<dbReference type="PANTHER" id="PTHR30136:SF8">
    <property type="entry name" value="TRANSCRIPTIONAL REGULATORY PROTEIN"/>
    <property type="match status" value="1"/>
</dbReference>
<dbReference type="Proteomes" id="UP000193570">
    <property type="component" value="Unassembled WGS sequence"/>
</dbReference>